<dbReference type="InterPro" id="IPR001382">
    <property type="entry name" value="Glyco_hydro_47"/>
</dbReference>
<dbReference type="GO" id="GO:1904154">
    <property type="term" value="P:positive regulation of retrograde protein transport, ER to cytosol"/>
    <property type="evidence" value="ECO:0007669"/>
    <property type="project" value="UniProtKB-ARBA"/>
</dbReference>
<evidence type="ECO:0000256" key="8">
    <source>
        <dbReference type="RuleBase" id="RU361193"/>
    </source>
</evidence>
<evidence type="ECO:0000256" key="5">
    <source>
        <dbReference type="ARBA" id="ARBA00054385"/>
    </source>
</evidence>
<comment type="function">
    <text evidence="5">Involved in the endoplasmic reticulum-associated degradation (ERAD) pathway that targets misfolded glycoproteins for degradation in an N-glycan-dependent manner. May initiate ERAD by promoting the first mannose trimming step of ERAD substrates, from Man9GlcNAc2 to Man8GlcNAc2. Seems to recognize and bind to exposed hydrophobic regions in target proteins.</text>
</comment>
<dbReference type="GO" id="GO:0005509">
    <property type="term" value="F:calcium ion binding"/>
    <property type="evidence" value="ECO:0007669"/>
    <property type="project" value="InterPro"/>
</dbReference>
<dbReference type="AlphaFoldDB" id="A0A7M5UTI4"/>
<keyword evidence="7" id="KW-0479">Metal-binding</keyword>
<evidence type="ECO:0000256" key="7">
    <source>
        <dbReference type="PIRSR" id="PIRSR601382-2"/>
    </source>
</evidence>
<sequence length="533" mass="60949">MQSCAYLIAICILFACTSAWMDKEERLKYREKARQMFYHGYDNYLKHAYPYDELKPLSCQGQDTWGSYSLTLVDALDTLLVMGNVTEFERVAKLLVSTLSFDQDINVSVFETNIRVVGGLLSAHLLSHFSKLELDPGWPCEGPLLKLAVDAAEKLLPAFQTNTSMPYGTINLKNGVPKGETPITCTASIGTFVLEFGTITYLTGDERFLKAALDALDGLWKAKSKIGLVGNHIDVQKGFWTATDAGIGAGVDSYFEYLVKGASLFSDPKLLEMFNDLNKSIQKYLKYHDWYVWTNMDSGKITLPIFQSLEAFWPGVQVLLGNVGEASRTFYNYYSVWKQYGGTPEFYTIAYNKVFPKREGYPLRPELIESTMYLYQATKDPFFLEVGRDIIDGIEQIARTPCGYATIKNVETHQLDDRMESFFLAETTKYLYLLFDEDNFIHKINQNQSHYQPKDSTQCFPASSGFIFNTEAHPLDLASLYCCKHKHKQDSLYFTREKLKPQDGCKRRPKYQKFYAFGNYKEDKYDLFDKPPS</sequence>
<dbReference type="InterPro" id="IPR012341">
    <property type="entry name" value="6hp_glycosidase-like_sf"/>
</dbReference>
<name>A0A7M5UTI4_9CNID</name>
<dbReference type="SUPFAM" id="SSF48225">
    <property type="entry name" value="Seven-hairpin glycosidases"/>
    <property type="match status" value="1"/>
</dbReference>
<feature type="binding site" evidence="7">
    <location>
        <position position="470"/>
    </location>
    <ligand>
        <name>Ca(2+)</name>
        <dbReference type="ChEBI" id="CHEBI:29108"/>
    </ligand>
</feature>
<dbReference type="RefSeq" id="XP_066920620.1">
    <property type="nucleotide sequence ID" value="XM_067064519.1"/>
</dbReference>
<dbReference type="PANTHER" id="PTHR45679:SF6">
    <property type="entry name" value="ER DEGRADATION-ENHANCING ALPHA-MANNOSIDASE-LIKE PROTEIN 2"/>
    <property type="match status" value="1"/>
</dbReference>
<dbReference type="EnsemblMetazoa" id="CLYHEMT005584.1">
    <property type="protein sequence ID" value="CLYHEMP005584.1"/>
    <property type="gene ID" value="CLYHEMG005584"/>
</dbReference>
<feature type="active site" evidence="6">
    <location>
        <position position="366"/>
    </location>
</feature>
<comment type="cofactor">
    <cofactor evidence="7">
        <name>Ca(2+)</name>
        <dbReference type="ChEBI" id="CHEBI:29108"/>
    </cofactor>
</comment>
<dbReference type="GO" id="GO:1904380">
    <property type="term" value="P:endoplasmic reticulum mannose trimming"/>
    <property type="evidence" value="ECO:0007669"/>
    <property type="project" value="InterPro"/>
</dbReference>
<dbReference type="GO" id="GO:0004571">
    <property type="term" value="F:mannosyl-oligosaccharide 1,2-alpha-mannosidase activity"/>
    <property type="evidence" value="ECO:0007669"/>
    <property type="project" value="InterPro"/>
</dbReference>
<dbReference type="InterPro" id="IPR036026">
    <property type="entry name" value="Seven-hairpin_glycosidases"/>
</dbReference>
<dbReference type="FunFam" id="1.50.10.10:FF:000015">
    <property type="entry name" value="alpha-1,2-Mannosidase"/>
    <property type="match status" value="1"/>
</dbReference>
<evidence type="ECO:0000256" key="2">
    <source>
        <dbReference type="ARBA" id="ARBA00007658"/>
    </source>
</evidence>
<reference evidence="10" key="1">
    <citation type="submission" date="2021-01" db="UniProtKB">
        <authorList>
            <consortium name="EnsemblMetazoa"/>
        </authorList>
    </citation>
    <scope>IDENTIFICATION</scope>
</reference>
<keyword evidence="9" id="KW-0732">Signal</keyword>
<keyword evidence="4" id="KW-0325">Glycoprotein</keyword>
<evidence type="ECO:0000313" key="10">
    <source>
        <dbReference type="EnsemblMetazoa" id="CLYHEMP005584.1"/>
    </source>
</evidence>
<keyword evidence="8" id="KW-0326">Glycosidase</keyword>
<feature type="chain" id="PRO_5029716214" description="alpha-1,2-Mannosidase" evidence="9">
    <location>
        <begin position="20"/>
        <end position="533"/>
    </location>
</feature>
<comment type="subcellular location">
    <subcellularLocation>
        <location evidence="1">Endoplasmic reticulum</location>
    </subcellularLocation>
</comment>
<dbReference type="OrthoDB" id="8118055at2759"/>
<dbReference type="GO" id="GO:0044322">
    <property type="term" value="C:endoplasmic reticulum quality control compartment"/>
    <property type="evidence" value="ECO:0007669"/>
    <property type="project" value="GOC"/>
</dbReference>
<proteinExistence type="inferred from homology"/>
<dbReference type="GeneID" id="136807900"/>
<organism evidence="10 11">
    <name type="scientific">Clytia hemisphaerica</name>
    <dbReference type="NCBI Taxonomy" id="252671"/>
    <lineage>
        <taxon>Eukaryota</taxon>
        <taxon>Metazoa</taxon>
        <taxon>Cnidaria</taxon>
        <taxon>Hydrozoa</taxon>
        <taxon>Hydroidolina</taxon>
        <taxon>Leptothecata</taxon>
        <taxon>Obeliida</taxon>
        <taxon>Clytiidae</taxon>
        <taxon>Clytia</taxon>
    </lineage>
</organism>
<dbReference type="GO" id="GO:0005975">
    <property type="term" value="P:carbohydrate metabolic process"/>
    <property type="evidence" value="ECO:0007669"/>
    <property type="project" value="InterPro"/>
</dbReference>
<dbReference type="GO" id="GO:0016020">
    <property type="term" value="C:membrane"/>
    <property type="evidence" value="ECO:0007669"/>
    <property type="project" value="InterPro"/>
</dbReference>
<dbReference type="Proteomes" id="UP000594262">
    <property type="component" value="Unplaced"/>
</dbReference>
<evidence type="ECO:0000256" key="4">
    <source>
        <dbReference type="ARBA" id="ARBA00023180"/>
    </source>
</evidence>
<feature type="active site" evidence="6">
    <location>
        <position position="252"/>
    </location>
</feature>
<dbReference type="Pfam" id="PF01532">
    <property type="entry name" value="Glyco_hydro_47"/>
    <property type="match status" value="1"/>
</dbReference>
<evidence type="ECO:0000256" key="9">
    <source>
        <dbReference type="SAM" id="SignalP"/>
    </source>
</evidence>
<dbReference type="PRINTS" id="PR00747">
    <property type="entry name" value="GLYHDRLASE47"/>
</dbReference>
<feature type="active site" description="Proton donor" evidence="6">
    <location>
        <position position="111"/>
    </location>
</feature>
<keyword evidence="8" id="KW-0378">Hydrolase</keyword>
<dbReference type="Gene3D" id="1.50.10.10">
    <property type="match status" value="1"/>
</dbReference>
<keyword evidence="3" id="KW-0256">Endoplasmic reticulum</keyword>
<keyword evidence="11" id="KW-1185">Reference proteome</keyword>
<evidence type="ECO:0000256" key="6">
    <source>
        <dbReference type="PIRSR" id="PIRSR601382-1"/>
    </source>
</evidence>
<evidence type="ECO:0000256" key="1">
    <source>
        <dbReference type="ARBA" id="ARBA00004240"/>
    </source>
</evidence>
<dbReference type="PANTHER" id="PTHR45679">
    <property type="entry name" value="ER DEGRADATION-ENHANCING ALPHA-MANNOSIDASE-LIKE PROTEIN 2"/>
    <property type="match status" value="1"/>
</dbReference>
<feature type="active site" description="Proton donor" evidence="6">
    <location>
        <position position="345"/>
    </location>
</feature>
<dbReference type="EC" id="3.2.1.-" evidence="8"/>
<protein>
    <recommendedName>
        <fullName evidence="8">alpha-1,2-Mannosidase</fullName>
        <ecNumber evidence="8">3.2.1.-</ecNumber>
    </recommendedName>
</protein>
<evidence type="ECO:0000256" key="3">
    <source>
        <dbReference type="ARBA" id="ARBA00022824"/>
    </source>
</evidence>
<dbReference type="InterPro" id="IPR044674">
    <property type="entry name" value="EDEM1/2/3"/>
</dbReference>
<comment type="similarity">
    <text evidence="2 8">Belongs to the glycosyl hydrolase 47 family.</text>
</comment>
<accession>A0A7M5UTI4</accession>
<feature type="signal peptide" evidence="9">
    <location>
        <begin position="1"/>
        <end position="19"/>
    </location>
</feature>
<evidence type="ECO:0000313" key="11">
    <source>
        <dbReference type="Proteomes" id="UP000594262"/>
    </source>
</evidence>
<keyword evidence="7" id="KW-0106">Calcium</keyword>